<keyword evidence="1" id="KW-0560">Oxidoreductase</keyword>
<dbReference type="PANTHER" id="PTHR10996">
    <property type="entry name" value="2-HYDROXYACID DEHYDROGENASE-RELATED"/>
    <property type="match status" value="1"/>
</dbReference>
<dbReference type="OMA" id="VFRNMQW"/>
<dbReference type="EMBL" id="LK052911">
    <property type="protein sequence ID" value="CDR46838.1"/>
    <property type="molecule type" value="Genomic_DNA"/>
</dbReference>
<dbReference type="SUPFAM" id="SSF51735">
    <property type="entry name" value="NAD(P)-binding Rossmann-fold domains"/>
    <property type="match status" value="1"/>
</dbReference>
<reference evidence="6" key="2">
    <citation type="journal article" date="2017" name="Genome Announc.">
        <title>Genome sequences of Cyberlindnera fabianii 65, Pichia kudriavzevii 129, and Saccharomyces cerevisiae 131 isolated from fermented masau fruits in Zimbabwe.</title>
        <authorList>
            <person name="van Rijswijck I.M.H."/>
            <person name="Derks M.F.L."/>
            <person name="Abee T."/>
            <person name="de Ridder D."/>
            <person name="Smid E.J."/>
        </authorList>
    </citation>
    <scope>NUCLEOTIDE SEQUENCE [LARGE SCALE GENOMIC DNA]</scope>
    <source>
        <strain evidence="6">65</strain>
    </source>
</reference>
<evidence type="ECO:0000313" key="5">
    <source>
        <dbReference type="EMBL" id="ONH65931.1"/>
    </source>
</evidence>
<accession>A0A061BBW3</accession>
<reference evidence="4" key="1">
    <citation type="journal article" date="2014" name="Genome Announc.">
        <title>Genome sequence of the yeast Cyberlindnera fabianii (Hansenula fabianii).</title>
        <authorList>
            <person name="Freel K.C."/>
            <person name="Sarilar V."/>
            <person name="Neuveglise C."/>
            <person name="Devillers H."/>
            <person name="Friedrich A."/>
            <person name="Schacherer J."/>
        </authorList>
    </citation>
    <scope>NUCLEOTIDE SEQUENCE</scope>
    <source>
        <strain evidence="4">YJS4271</strain>
    </source>
</reference>
<reference evidence="5" key="3">
    <citation type="submission" date="2017-01" db="EMBL/GenBank/DDBJ databases">
        <authorList>
            <person name="Mah S.A."/>
            <person name="Swanson W.J."/>
            <person name="Moy G.W."/>
            <person name="Vacquier V.D."/>
        </authorList>
    </citation>
    <scope>NUCLEOTIDE SEQUENCE [LARGE SCALE GENOMIC DNA]</scope>
    <source>
        <strain evidence="5">65</strain>
    </source>
</reference>
<evidence type="ECO:0000259" key="3">
    <source>
        <dbReference type="Pfam" id="PF02826"/>
    </source>
</evidence>
<sequence>MSKQKVLILETDRSEHANHHPKYQEFKQLFDVKVFKVESTEGLINELKGPSSDVSAIWTTGHAIYSAGGLLKVVDYFPASLKVYCFSWVGYTDEEADALKKRGIIFCNVGDVSQHDVADHALYLTLSCFRFPGFFEHQFRPTRTIMQSRYILGSAGWDDKGEPLPSTKDVNLAYSSSVGGKKVESPTGKTVGIIGLGAIGKQIGKRLDAIGMKVKYTKRSPLTDQEASTLGYKAEYVQTYKELIKDVDLIVNAAPHTPETVHMINSETLKTVKKGVRIVNIGRGSAIDEDALLTALDDGTVCSVGLDVFEGEPNDVDVRFTSRWDVTMTPHIGNVTTDNTVNSNLRCMENIINVLIDGGKGVTPIP</sequence>
<evidence type="ECO:0000256" key="2">
    <source>
        <dbReference type="ARBA" id="ARBA00023027"/>
    </source>
</evidence>
<evidence type="ECO:0000313" key="4">
    <source>
        <dbReference type="EMBL" id="CDR46838.1"/>
    </source>
</evidence>
<dbReference type="SUPFAM" id="SSF52283">
    <property type="entry name" value="Formate/glycerate dehydrogenase catalytic domain-like"/>
    <property type="match status" value="1"/>
</dbReference>
<dbReference type="InterPro" id="IPR036291">
    <property type="entry name" value="NAD(P)-bd_dom_sf"/>
</dbReference>
<dbReference type="InterPro" id="IPR050223">
    <property type="entry name" value="D-isomer_2-hydroxyacid_DH"/>
</dbReference>
<dbReference type="EMBL" id="MPUK01000009">
    <property type="protein sequence ID" value="ONH65931.1"/>
    <property type="molecule type" value="Genomic_DNA"/>
</dbReference>
<dbReference type="Proteomes" id="UP000189513">
    <property type="component" value="Unassembled WGS sequence"/>
</dbReference>
<dbReference type="STRING" id="36022.A0A061BBW3"/>
<dbReference type="PROSITE" id="PS00065">
    <property type="entry name" value="D_2_HYDROXYACID_DH_1"/>
    <property type="match status" value="1"/>
</dbReference>
<dbReference type="InterPro" id="IPR006140">
    <property type="entry name" value="D-isomer_DH_NAD-bd"/>
</dbReference>
<dbReference type="VEuPathDB" id="FungiDB:BON22_4362"/>
<gene>
    <name evidence="5" type="ORF">BON22_4362</name>
    <name evidence="4" type="ORF">CYFA0S_26e00650g</name>
</gene>
<dbReference type="GO" id="GO:0030267">
    <property type="term" value="F:glyoxylate reductase (NADPH) activity"/>
    <property type="evidence" value="ECO:0007669"/>
    <property type="project" value="TreeGrafter"/>
</dbReference>
<dbReference type="GO" id="GO:0051287">
    <property type="term" value="F:NAD binding"/>
    <property type="evidence" value="ECO:0007669"/>
    <property type="project" value="InterPro"/>
</dbReference>
<evidence type="ECO:0000313" key="6">
    <source>
        <dbReference type="Proteomes" id="UP000189513"/>
    </source>
</evidence>
<dbReference type="GO" id="GO:0005829">
    <property type="term" value="C:cytosol"/>
    <property type="evidence" value="ECO:0007669"/>
    <property type="project" value="TreeGrafter"/>
</dbReference>
<dbReference type="PANTHER" id="PTHR10996:SF178">
    <property type="entry name" value="2-HYDROXYACID DEHYDROGENASE YGL185C-RELATED"/>
    <property type="match status" value="1"/>
</dbReference>
<dbReference type="Gene3D" id="3.40.50.720">
    <property type="entry name" value="NAD(P)-binding Rossmann-like Domain"/>
    <property type="match status" value="2"/>
</dbReference>
<name>A0A061BBW3_CYBFA</name>
<protein>
    <submittedName>
        <fullName evidence="4">CYFA0S26e00650g1_1</fullName>
    </submittedName>
    <submittedName>
        <fullName evidence="5">Glyoxylate reductase 1</fullName>
    </submittedName>
</protein>
<dbReference type="GO" id="GO:0016618">
    <property type="term" value="F:hydroxypyruvate reductase [NAD(P)H] activity"/>
    <property type="evidence" value="ECO:0007669"/>
    <property type="project" value="TreeGrafter"/>
</dbReference>
<organism evidence="4">
    <name type="scientific">Cyberlindnera fabianii</name>
    <name type="common">Yeast</name>
    <name type="synonym">Hansenula fabianii</name>
    <dbReference type="NCBI Taxonomy" id="36022"/>
    <lineage>
        <taxon>Eukaryota</taxon>
        <taxon>Fungi</taxon>
        <taxon>Dikarya</taxon>
        <taxon>Ascomycota</taxon>
        <taxon>Saccharomycotina</taxon>
        <taxon>Saccharomycetes</taxon>
        <taxon>Phaffomycetales</taxon>
        <taxon>Phaffomycetaceae</taxon>
        <taxon>Cyberlindnera</taxon>
    </lineage>
</organism>
<keyword evidence="6" id="KW-1185">Reference proteome</keyword>
<dbReference type="OrthoDB" id="298012at2759"/>
<feature type="domain" description="D-isomer specific 2-hydroxyacid dehydrogenase NAD-binding" evidence="3">
    <location>
        <begin position="184"/>
        <end position="333"/>
    </location>
</feature>
<dbReference type="InterPro" id="IPR029752">
    <property type="entry name" value="D-isomer_DH_CS1"/>
</dbReference>
<dbReference type="AlphaFoldDB" id="A0A061BBW3"/>
<keyword evidence="2" id="KW-0520">NAD</keyword>
<dbReference type="Pfam" id="PF02826">
    <property type="entry name" value="2-Hacid_dh_C"/>
    <property type="match status" value="1"/>
</dbReference>
<evidence type="ECO:0000256" key="1">
    <source>
        <dbReference type="ARBA" id="ARBA00023002"/>
    </source>
</evidence>
<proteinExistence type="predicted"/>